<proteinExistence type="predicted"/>
<reference evidence="2" key="1">
    <citation type="journal article" date="2016" name="Nat. Biotechnol.">
        <title>Sequencing wild and cultivated cassava and related species reveals extensive interspecific hybridization and genetic diversity.</title>
        <authorList>
            <person name="Bredeson J.V."/>
            <person name="Lyons J.B."/>
            <person name="Prochnik S.E."/>
            <person name="Wu G.A."/>
            <person name="Ha C.M."/>
            <person name="Edsinger-Gonzales E."/>
            <person name="Grimwood J."/>
            <person name="Schmutz J."/>
            <person name="Rabbi I.Y."/>
            <person name="Egesi C."/>
            <person name="Nauluvula P."/>
            <person name="Lebot V."/>
            <person name="Ndunguru J."/>
            <person name="Mkamilo G."/>
            <person name="Bart R.S."/>
            <person name="Setter T.L."/>
            <person name="Gleadow R.M."/>
            <person name="Kulakow P."/>
            <person name="Ferguson M.E."/>
            <person name="Rounsley S."/>
            <person name="Rokhsar D.S."/>
        </authorList>
    </citation>
    <scope>NUCLEOTIDE SEQUENCE [LARGE SCALE GENOMIC DNA]</scope>
    <source>
        <strain evidence="2">cv. AM560-2</strain>
    </source>
</reference>
<evidence type="ECO:0000313" key="2">
    <source>
        <dbReference type="Proteomes" id="UP000091857"/>
    </source>
</evidence>
<organism evidence="1 2">
    <name type="scientific">Manihot esculenta</name>
    <name type="common">Cassava</name>
    <name type="synonym">Jatropha manihot</name>
    <dbReference type="NCBI Taxonomy" id="3983"/>
    <lineage>
        <taxon>Eukaryota</taxon>
        <taxon>Viridiplantae</taxon>
        <taxon>Streptophyta</taxon>
        <taxon>Embryophyta</taxon>
        <taxon>Tracheophyta</taxon>
        <taxon>Spermatophyta</taxon>
        <taxon>Magnoliopsida</taxon>
        <taxon>eudicotyledons</taxon>
        <taxon>Gunneridae</taxon>
        <taxon>Pentapetalae</taxon>
        <taxon>rosids</taxon>
        <taxon>fabids</taxon>
        <taxon>Malpighiales</taxon>
        <taxon>Euphorbiaceae</taxon>
        <taxon>Crotonoideae</taxon>
        <taxon>Manihoteae</taxon>
        <taxon>Manihot</taxon>
    </lineage>
</organism>
<dbReference type="Proteomes" id="UP000091857">
    <property type="component" value="Chromosome 2"/>
</dbReference>
<protein>
    <submittedName>
        <fullName evidence="1">Uncharacterized protein</fullName>
    </submittedName>
</protein>
<sequence>MTRSAPLHKTKSKPPFSKEATFIWSNLAFVSDDDDDERNGKCRPADNTRRDYFNMAVTEEEWRIREELALEIEKELEREIMEGLLVLVRRLSNLKAKQFVMRADVCASYLCGFCNGSRPSSPASQVSSVAGDYVHQQLSDLG</sequence>
<name>A0ACB7I8K6_MANES</name>
<evidence type="ECO:0000313" key="1">
    <source>
        <dbReference type="EMBL" id="KAG8660605.1"/>
    </source>
</evidence>
<comment type="caution">
    <text evidence="1">The sequence shown here is derived from an EMBL/GenBank/DDBJ whole genome shotgun (WGS) entry which is preliminary data.</text>
</comment>
<gene>
    <name evidence="1" type="ORF">MANES_02G179150v8</name>
</gene>
<keyword evidence="2" id="KW-1185">Reference proteome</keyword>
<dbReference type="EMBL" id="CM004388">
    <property type="protein sequence ID" value="KAG8660605.1"/>
    <property type="molecule type" value="Genomic_DNA"/>
</dbReference>
<accession>A0ACB7I8K6</accession>